<feature type="transmembrane region" description="Helical" evidence="8">
    <location>
        <begin position="157"/>
        <end position="173"/>
    </location>
</feature>
<evidence type="ECO:0000256" key="6">
    <source>
        <dbReference type="ARBA" id="ARBA00023136"/>
    </source>
</evidence>
<dbReference type="InterPro" id="IPR018584">
    <property type="entry name" value="GT87"/>
</dbReference>
<organism evidence="9 10">
    <name type="scientific">Nocardia huaxiensis</name>
    <dbReference type="NCBI Taxonomy" id="2755382"/>
    <lineage>
        <taxon>Bacteria</taxon>
        <taxon>Bacillati</taxon>
        <taxon>Actinomycetota</taxon>
        <taxon>Actinomycetes</taxon>
        <taxon>Mycobacteriales</taxon>
        <taxon>Nocardiaceae</taxon>
        <taxon>Nocardia</taxon>
    </lineage>
</organism>
<feature type="transmembrane region" description="Helical" evidence="8">
    <location>
        <begin position="318"/>
        <end position="334"/>
    </location>
</feature>
<evidence type="ECO:0000256" key="4">
    <source>
        <dbReference type="ARBA" id="ARBA00022692"/>
    </source>
</evidence>
<evidence type="ECO:0000313" key="9">
    <source>
        <dbReference type="EMBL" id="QLY28201.1"/>
    </source>
</evidence>
<keyword evidence="2" id="KW-1003">Cell membrane</keyword>
<evidence type="ECO:0000256" key="7">
    <source>
        <dbReference type="ARBA" id="ARBA00024033"/>
    </source>
</evidence>
<feature type="transmembrane region" description="Helical" evidence="8">
    <location>
        <begin position="291"/>
        <end position="311"/>
    </location>
</feature>
<feature type="transmembrane region" description="Helical" evidence="8">
    <location>
        <begin position="78"/>
        <end position="102"/>
    </location>
</feature>
<proteinExistence type="inferred from homology"/>
<keyword evidence="3" id="KW-0808">Transferase</keyword>
<dbReference type="Pfam" id="PF09594">
    <property type="entry name" value="GT87"/>
    <property type="match status" value="1"/>
</dbReference>
<keyword evidence="6 8" id="KW-0472">Membrane</keyword>
<sequence>MVTALGAVAAPELKREPVVANAVLVVSGLLACAVVGWHIFAIPIGTPYYGLFNNHVDLTVYRAGGEAIAHRAGLYDGAVVFGMQFTYTPFAALVFVPLTWVGLHTANLLWWTAIFAALVAIVAVSLRSLGYRATPRTALFAFFLAVASTALEPVRTTIWLGQVNVFIVLLVLWDLTRPNSKGRGIGVGIAAGIKLTPILFLAYLAVTRQWRTCATAAATLAGTVALGFVIIPGDAWGYWANQFTNSSRIGAVDSPGNQSINGAIAQLLRLFHVDRYLHTGPGLYLYVPPTWLWLAVAVPIAVGGLAAGALAYRRGQQVLAISVVGMTSAAVSPFAWGHHWVWFVPLLVVLLHHALDDRSWWSGLAAGALAAVAFCWWWSFTDREPLEGAPYPIGLGLFMMPRDDPAWWSNIVVPFYAVCFPLVLLVTIGFILFHSHGSE</sequence>
<evidence type="ECO:0000313" key="10">
    <source>
        <dbReference type="Proteomes" id="UP000515512"/>
    </source>
</evidence>
<dbReference type="EMBL" id="CP059399">
    <property type="protein sequence ID" value="QLY28201.1"/>
    <property type="molecule type" value="Genomic_DNA"/>
</dbReference>
<feature type="transmembrane region" description="Helical" evidence="8">
    <location>
        <begin position="133"/>
        <end position="151"/>
    </location>
</feature>
<comment type="similarity">
    <text evidence="7">Belongs to the glycosyltransferase 87 family.</text>
</comment>
<reference evidence="9 10" key="1">
    <citation type="submission" date="2020-07" db="EMBL/GenBank/DDBJ databases">
        <authorList>
            <person name="Zhuang K."/>
            <person name="Ran Y."/>
        </authorList>
    </citation>
    <scope>NUCLEOTIDE SEQUENCE [LARGE SCALE GENOMIC DNA]</scope>
    <source>
        <strain evidence="9 10">WCH-YHL-001</strain>
    </source>
</reference>
<feature type="transmembrane region" description="Helical" evidence="8">
    <location>
        <begin position="407"/>
        <end position="433"/>
    </location>
</feature>
<dbReference type="Proteomes" id="UP000515512">
    <property type="component" value="Chromosome"/>
</dbReference>
<evidence type="ECO:0000256" key="2">
    <source>
        <dbReference type="ARBA" id="ARBA00022475"/>
    </source>
</evidence>
<feature type="transmembrane region" description="Helical" evidence="8">
    <location>
        <begin position="360"/>
        <end position="380"/>
    </location>
</feature>
<keyword evidence="4 8" id="KW-0812">Transmembrane</keyword>
<dbReference type="RefSeq" id="WP_181579409.1">
    <property type="nucleotide sequence ID" value="NZ_CP059399.1"/>
</dbReference>
<evidence type="ECO:0000256" key="5">
    <source>
        <dbReference type="ARBA" id="ARBA00022989"/>
    </source>
</evidence>
<protein>
    <submittedName>
        <fullName evidence="9">DUF2029 domain-containing protein</fullName>
    </submittedName>
</protein>
<dbReference type="GO" id="GO:0005886">
    <property type="term" value="C:plasma membrane"/>
    <property type="evidence" value="ECO:0007669"/>
    <property type="project" value="UniProtKB-SubCell"/>
</dbReference>
<dbReference type="GO" id="GO:0016758">
    <property type="term" value="F:hexosyltransferase activity"/>
    <property type="evidence" value="ECO:0007669"/>
    <property type="project" value="InterPro"/>
</dbReference>
<evidence type="ECO:0000256" key="8">
    <source>
        <dbReference type="SAM" id="Phobius"/>
    </source>
</evidence>
<keyword evidence="5 8" id="KW-1133">Transmembrane helix</keyword>
<feature type="transmembrane region" description="Helical" evidence="8">
    <location>
        <begin position="185"/>
        <end position="206"/>
    </location>
</feature>
<accession>A0A7D6V5W1</accession>
<comment type="subcellular location">
    <subcellularLocation>
        <location evidence="1">Cell membrane</location>
        <topology evidence="1">Multi-pass membrane protein</topology>
    </subcellularLocation>
</comment>
<feature type="transmembrane region" description="Helical" evidence="8">
    <location>
        <begin position="108"/>
        <end position="126"/>
    </location>
</feature>
<gene>
    <name evidence="9" type="ORF">H0264_22715</name>
</gene>
<keyword evidence="10" id="KW-1185">Reference proteome</keyword>
<feature type="transmembrane region" description="Helical" evidence="8">
    <location>
        <begin position="18"/>
        <end position="40"/>
    </location>
</feature>
<name>A0A7D6V5W1_9NOCA</name>
<evidence type="ECO:0000256" key="1">
    <source>
        <dbReference type="ARBA" id="ARBA00004651"/>
    </source>
</evidence>
<evidence type="ECO:0000256" key="3">
    <source>
        <dbReference type="ARBA" id="ARBA00022679"/>
    </source>
</evidence>
<dbReference type="KEGG" id="nhu:H0264_22715"/>
<dbReference type="AlphaFoldDB" id="A0A7D6V5W1"/>